<protein>
    <submittedName>
        <fullName evidence="3">Uncharacterized protein</fullName>
    </submittedName>
</protein>
<reference evidence="3" key="4">
    <citation type="submission" date="2025-09" db="UniProtKB">
        <authorList>
            <consortium name="Ensembl"/>
        </authorList>
    </citation>
    <scope>IDENTIFICATION</scope>
    <source>
        <strain evidence="3">17573</strain>
    </source>
</reference>
<dbReference type="VEuPathDB" id="HostDB:ENSMMUG00000055731"/>
<evidence type="ECO:0000313" key="4">
    <source>
        <dbReference type="Proteomes" id="UP000006718"/>
    </source>
</evidence>
<feature type="region of interest" description="Disordered" evidence="1">
    <location>
        <begin position="359"/>
        <end position="383"/>
    </location>
</feature>
<feature type="transmembrane region" description="Helical" evidence="2">
    <location>
        <begin position="228"/>
        <end position="245"/>
    </location>
</feature>
<dbReference type="InParanoid" id="A0A5F8ARA7"/>
<keyword evidence="4" id="KW-1185">Reference proteome</keyword>
<keyword evidence="2" id="KW-0812">Transmembrane</keyword>
<keyword evidence="2" id="KW-0472">Membrane</keyword>
<proteinExistence type="predicted"/>
<reference evidence="3" key="3">
    <citation type="submission" date="2025-08" db="UniProtKB">
        <authorList>
            <consortium name="Ensembl"/>
        </authorList>
    </citation>
    <scope>IDENTIFICATION</scope>
    <source>
        <strain evidence="3">17573</strain>
    </source>
</reference>
<accession>A0A5F8ARA7</accession>
<evidence type="ECO:0000256" key="2">
    <source>
        <dbReference type="SAM" id="Phobius"/>
    </source>
</evidence>
<reference evidence="3" key="2">
    <citation type="submission" date="2019-01" db="EMBL/GenBank/DDBJ databases">
        <authorList>
            <person name="Graves T."/>
            <person name="Eichler E.E."/>
            <person name="Wilson R.K."/>
        </authorList>
    </citation>
    <scope>NUCLEOTIDE SEQUENCE [LARGE SCALE GENOMIC DNA]</scope>
    <source>
        <strain evidence="3">17573</strain>
    </source>
</reference>
<dbReference type="Bgee" id="ENSMMUG00000055731">
    <property type="expression patterns" value="Expressed in cortex of kidney and 17 other cell types or tissues"/>
</dbReference>
<name>A0A5F8ARA7_MACMU</name>
<keyword evidence="2" id="KW-1133">Transmembrane helix</keyword>
<dbReference type="AlphaFoldDB" id="A0A5F8ARA7"/>
<sequence length="383" mass="41599">MAKLGGGVNELKVNLLQSPPLRLHQQGLAEGEHPLLGSHHTAFQHDKVIGHFTIVDKATQRVDALVRQVIVSGGIVLDQLAILDKVALANLIDLLIDLSAVMVAFLPSTCHREGHTSRMPCPNTGHLAQASVGLAGQLLGVPTTGDPFVAFALGDPDDVDHLILPKHLVHRYLLLEPLAGPVQLLGHGASVHLDLHQVGLLLAQRKQAHLGVGNDTDDLAVLLHAAEVLLQLLLAILILPFLAVLGKGLLLRFMPVLTETPLAFITDVLSEDSLEGPEASRGFHVAHNAHNHHGWRLHNGYSLHHLLLVHLRSWPVDFPHDVGHASLVSQEGCEVDRLRRIIFREALNLTAMPAAALPRQEAERPMSGSRELSVRHHAIKSCR</sequence>
<organism evidence="3 4">
    <name type="scientific">Macaca mulatta</name>
    <name type="common">Rhesus macaque</name>
    <dbReference type="NCBI Taxonomy" id="9544"/>
    <lineage>
        <taxon>Eukaryota</taxon>
        <taxon>Metazoa</taxon>
        <taxon>Chordata</taxon>
        <taxon>Craniata</taxon>
        <taxon>Vertebrata</taxon>
        <taxon>Euteleostomi</taxon>
        <taxon>Mammalia</taxon>
        <taxon>Eutheria</taxon>
        <taxon>Euarchontoglires</taxon>
        <taxon>Primates</taxon>
        <taxon>Haplorrhini</taxon>
        <taxon>Catarrhini</taxon>
        <taxon>Cercopithecidae</taxon>
        <taxon>Cercopithecinae</taxon>
        <taxon>Macaca</taxon>
    </lineage>
</organism>
<dbReference type="Ensembl" id="ENSMMUT00000105889.1">
    <property type="protein sequence ID" value="ENSMMUP00000079440.1"/>
    <property type="gene ID" value="ENSMMUG00000055731.1"/>
</dbReference>
<dbReference type="GeneTree" id="ENSGT00940000170337"/>
<dbReference type="OMA" id="HGWRLHN"/>
<evidence type="ECO:0000313" key="3">
    <source>
        <dbReference type="Ensembl" id="ENSMMUP00000079440.1"/>
    </source>
</evidence>
<dbReference type="Proteomes" id="UP000006718">
    <property type="component" value="Chromosome 7"/>
</dbReference>
<reference evidence="4" key="1">
    <citation type="journal article" date="2007" name="Science">
        <title>Evolutionary and biomedical insights from the rhesus macaque genome.</title>
        <authorList>
            <person name="Gibbs R.A."/>
            <person name="Rogers J."/>
            <person name="Katze M.G."/>
            <person name="Bumgarner R."/>
            <person name="Weinstock G.M."/>
            <person name="Mardis E.R."/>
            <person name="Remington K.A."/>
            <person name="Strausberg R.L."/>
            <person name="Venter J.C."/>
            <person name="Wilson R.K."/>
            <person name="Batzer M.A."/>
            <person name="Bustamante C.D."/>
            <person name="Eichler E.E."/>
            <person name="Hahn M.W."/>
            <person name="Hardison R.C."/>
            <person name="Makova K.D."/>
            <person name="Miller W."/>
            <person name="Milosavljevic A."/>
            <person name="Palermo R.E."/>
            <person name="Siepel A."/>
            <person name="Sikela J.M."/>
            <person name="Attaway T."/>
            <person name="Bell S."/>
            <person name="Bernard K.E."/>
            <person name="Buhay C.J."/>
            <person name="Chandrabose M.N."/>
            <person name="Dao M."/>
            <person name="Davis C."/>
            <person name="Delehaunty K.D."/>
            <person name="Ding Y."/>
            <person name="Dinh H.H."/>
            <person name="Dugan-Rocha S."/>
            <person name="Fulton L.A."/>
            <person name="Gabisi R.A."/>
            <person name="Garner T.T."/>
            <person name="Godfrey J."/>
            <person name="Hawes A.C."/>
            <person name="Hernandez J."/>
            <person name="Hines S."/>
            <person name="Holder M."/>
            <person name="Hume J."/>
            <person name="Jhangiani S.N."/>
            <person name="Joshi V."/>
            <person name="Khan Z.M."/>
            <person name="Kirkness E.F."/>
            <person name="Cree A."/>
            <person name="Fowler R.G."/>
            <person name="Lee S."/>
            <person name="Lewis L.R."/>
            <person name="Li Z."/>
            <person name="Liu Y.-S."/>
            <person name="Moore S.M."/>
            <person name="Muzny D."/>
            <person name="Nazareth L.V."/>
            <person name="Ngo D.N."/>
            <person name="Okwuonu G.O."/>
            <person name="Pai G."/>
            <person name="Parker D."/>
            <person name="Paul H.A."/>
            <person name="Pfannkoch C."/>
            <person name="Pohl C.S."/>
            <person name="Rogers Y.-H.C."/>
            <person name="Ruiz S.J."/>
            <person name="Sabo A."/>
            <person name="Santibanez J."/>
            <person name="Schneider B.W."/>
            <person name="Smith S.M."/>
            <person name="Sodergren E."/>
            <person name="Svatek A.F."/>
            <person name="Utterback T.R."/>
            <person name="Vattathil S."/>
            <person name="Warren W."/>
            <person name="White C.S."/>
            <person name="Chinwalla A.T."/>
            <person name="Feng Y."/>
            <person name="Halpern A.L."/>
            <person name="Hillier L.W."/>
            <person name="Huang X."/>
            <person name="Minx P."/>
            <person name="Nelson J.O."/>
            <person name="Pepin K.H."/>
            <person name="Qin X."/>
            <person name="Sutton G.G."/>
            <person name="Venter E."/>
            <person name="Walenz B.P."/>
            <person name="Wallis J.W."/>
            <person name="Worley K.C."/>
            <person name="Yang S.-P."/>
            <person name="Jones S.M."/>
            <person name="Marra M.A."/>
            <person name="Rocchi M."/>
            <person name="Schein J.E."/>
            <person name="Baertsch R."/>
            <person name="Clarke L."/>
            <person name="Csuros M."/>
            <person name="Glasscock J."/>
            <person name="Harris R.A."/>
            <person name="Havlak P."/>
            <person name="Jackson A.R."/>
            <person name="Jiang H."/>
            <person name="Liu Y."/>
            <person name="Messina D.N."/>
            <person name="Shen Y."/>
            <person name="Song H.X.-Z."/>
            <person name="Wylie T."/>
            <person name="Zhang L."/>
            <person name="Birney E."/>
            <person name="Han K."/>
            <person name="Konkel M.K."/>
            <person name="Lee J."/>
            <person name="Smit A.F.A."/>
            <person name="Ullmer B."/>
            <person name="Wang H."/>
            <person name="Xing J."/>
            <person name="Burhans R."/>
            <person name="Cheng Z."/>
            <person name="Karro J.E."/>
            <person name="Ma J."/>
            <person name="Raney B."/>
            <person name="She X."/>
            <person name="Cox M.J."/>
            <person name="Demuth J.P."/>
            <person name="Dumas L.J."/>
            <person name="Han S.-G."/>
            <person name="Hopkins J."/>
            <person name="Karimpour-Fard A."/>
            <person name="Kim Y.H."/>
            <person name="Pollack J.R."/>
            <person name="Vinar T."/>
            <person name="Addo-Quaye C."/>
            <person name="Degenhardt J."/>
            <person name="Denby A."/>
            <person name="Hubisz M.J."/>
            <person name="Indap A."/>
            <person name="Kosiol C."/>
            <person name="Lahn B.T."/>
            <person name="Lawson H.A."/>
            <person name="Marklein A."/>
            <person name="Nielsen R."/>
            <person name="Vallender E.J."/>
            <person name="Clark A.G."/>
            <person name="Ferguson B."/>
            <person name="Hernandez R.D."/>
            <person name="Hirani K."/>
            <person name="Kehrer-Sawatzki H."/>
            <person name="Kolb J."/>
            <person name="Patil S."/>
            <person name="Pu L.-L."/>
            <person name="Ren Y."/>
            <person name="Smith D.G."/>
            <person name="Wheeler D.A."/>
            <person name="Schenck I."/>
            <person name="Ball E.V."/>
            <person name="Chen R."/>
            <person name="Cooper D.N."/>
            <person name="Giardine B."/>
            <person name="Hsu F."/>
            <person name="Kent W.J."/>
            <person name="Lesk A."/>
            <person name="Nelson D.L."/>
            <person name="O'brien W.E."/>
            <person name="Pruefer K."/>
            <person name="Stenson P.D."/>
            <person name="Wallace J.C."/>
            <person name="Ke H."/>
            <person name="Liu X.-M."/>
            <person name="Wang P."/>
            <person name="Xiang A.P."/>
            <person name="Yang F."/>
            <person name="Barber G.P."/>
            <person name="Haussler D."/>
            <person name="Karolchik D."/>
            <person name="Kern A.D."/>
            <person name="Kuhn R.M."/>
            <person name="Smith K.E."/>
            <person name="Zwieg A.S."/>
        </authorList>
    </citation>
    <scope>NUCLEOTIDE SEQUENCE [LARGE SCALE GENOMIC DNA]</scope>
    <source>
        <strain evidence="4">17573</strain>
    </source>
</reference>
<evidence type="ECO:0000256" key="1">
    <source>
        <dbReference type="SAM" id="MobiDB-lite"/>
    </source>
</evidence>